<evidence type="ECO:0008006" key="3">
    <source>
        <dbReference type="Google" id="ProtNLM"/>
    </source>
</evidence>
<dbReference type="Proteomes" id="UP000627092">
    <property type="component" value="Chromosome"/>
</dbReference>
<dbReference type="EMBL" id="CP077090">
    <property type="protein sequence ID" value="QXI14673.1"/>
    <property type="molecule type" value="Genomic_DNA"/>
</dbReference>
<evidence type="ECO:0000313" key="1">
    <source>
        <dbReference type="EMBL" id="QXI14673.1"/>
    </source>
</evidence>
<organism evidence="1 2">
    <name type="scientific">Pseudomonas zeae</name>
    <dbReference type="NCBI Taxonomy" id="2745510"/>
    <lineage>
        <taxon>Bacteria</taxon>
        <taxon>Pseudomonadati</taxon>
        <taxon>Pseudomonadota</taxon>
        <taxon>Gammaproteobacteria</taxon>
        <taxon>Pseudomonadales</taxon>
        <taxon>Pseudomonadaceae</taxon>
        <taxon>Pseudomonas</taxon>
    </lineage>
</organism>
<dbReference type="KEGG" id="pze:HU754_015005"/>
<dbReference type="AlphaFoldDB" id="A0A9E6NUW1"/>
<dbReference type="SUPFAM" id="SSF56281">
    <property type="entry name" value="Metallo-hydrolase/oxidoreductase"/>
    <property type="match status" value="1"/>
</dbReference>
<sequence>MVSVPTRVSHDPITPIFHNVYLVHGSIRIGPGMRMNRNMVIIKSGDELTLITPVRLCDAALSQLEELGNVRHVLRLGDFHGLDDRFYVDRYHAEFWCQARPETYKLPIGSHVISAGTTPPMPDAEFFVYEAAKYPEACLLLRNLKLLIATDSVQYWAEWSYTTFLTRCELQVMGFKLTLLIGGPWLKRVTPKGGSLVADFERLLRLDFDHVVGAHGQLLHDTAKPMLEAAIAKALPESKR</sequence>
<reference evidence="1" key="2">
    <citation type="journal article" date="2021" name="Microorganisms">
        <title>The Ever-Expanding Pseudomonas Genus: Description of 43 New Species and Partition of the Pseudomonas putida Group.</title>
        <authorList>
            <person name="Girard L."/>
            <person name="Lood C."/>
            <person name="Hofte M."/>
            <person name="Vandamme P."/>
            <person name="Rokni-Zadeh H."/>
            <person name="van Noort V."/>
            <person name="Lavigne R."/>
            <person name="De Mot R."/>
        </authorList>
    </citation>
    <scope>NUCLEOTIDE SEQUENCE</scope>
    <source>
        <strain evidence="1">OE 48.2</strain>
    </source>
</reference>
<evidence type="ECO:0000313" key="2">
    <source>
        <dbReference type="Proteomes" id="UP000627092"/>
    </source>
</evidence>
<protein>
    <recommendedName>
        <fullName evidence="3">DUF4336 domain-containing protein</fullName>
    </recommendedName>
</protein>
<gene>
    <name evidence="1" type="ORF">HU754_015005</name>
</gene>
<reference evidence="1" key="1">
    <citation type="journal article" date="2020" name="Microorganisms">
        <title>Reliable Identification of Environmental Pseudomonas Isolates Using the rpoD Gene.</title>
        <authorList>
            <consortium name="The Broad Institute Genome Sequencing Platform"/>
            <person name="Girard L."/>
            <person name="Lood C."/>
            <person name="Rokni-Zadeh H."/>
            <person name="van Noort V."/>
            <person name="Lavigne R."/>
            <person name="De Mot R."/>
        </authorList>
    </citation>
    <scope>NUCLEOTIDE SEQUENCE</scope>
    <source>
        <strain evidence="1">OE 48.2</strain>
    </source>
</reference>
<accession>A0A9E6NUW1</accession>
<dbReference type="InterPro" id="IPR036866">
    <property type="entry name" value="RibonucZ/Hydroxyglut_hydro"/>
</dbReference>
<proteinExistence type="predicted"/>
<name>A0A9E6NUW1_9PSED</name>